<comment type="caution">
    <text evidence="1">The sequence shown here is derived from an EMBL/GenBank/DDBJ whole genome shotgun (WGS) entry which is preliminary data.</text>
</comment>
<dbReference type="OrthoDB" id="8195018at2759"/>
<dbReference type="AlphaFoldDB" id="A0A8J2HUP9"/>
<accession>A0A8J2HUP9</accession>
<protein>
    <submittedName>
        <fullName evidence="1">Uncharacterized protein</fullName>
    </submittedName>
</protein>
<reference evidence="1" key="1">
    <citation type="submission" date="2021-04" db="EMBL/GenBank/DDBJ databases">
        <authorList>
            <person name="Chebbi M.A.C M."/>
        </authorList>
    </citation>
    <scope>NUCLEOTIDE SEQUENCE</scope>
</reference>
<organism evidence="1 2">
    <name type="scientific">Cotesia congregata</name>
    <name type="common">Parasitoid wasp</name>
    <name type="synonym">Apanteles congregatus</name>
    <dbReference type="NCBI Taxonomy" id="51543"/>
    <lineage>
        <taxon>Eukaryota</taxon>
        <taxon>Metazoa</taxon>
        <taxon>Ecdysozoa</taxon>
        <taxon>Arthropoda</taxon>
        <taxon>Hexapoda</taxon>
        <taxon>Insecta</taxon>
        <taxon>Pterygota</taxon>
        <taxon>Neoptera</taxon>
        <taxon>Endopterygota</taxon>
        <taxon>Hymenoptera</taxon>
        <taxon>Apocrita</taxon>
        <taxon>Ichneumonoidea</taxon>
        <taxon>Braconidae</taxon>
        <taxon>Microgastrinae</taxon>
        <taxon>Cotesia</taxon>
    </lineage>
</organism>
<gene>
    <name evidence="1" type="ORF">HICCMSTLAB_LOCUS14106</name>
</gene>
<keyword evidence="2" id="KW-1185">Reference proteome</keyword>
<proteinExistence type="predicted"/>
<evidence type="ECO:0000313" key="1">
    <source>
        <dbReference type="EMBL" id="CAG5110870.1"/>
    </source>
</evidence>
<sequence length="94" mass="11009">MLMSKMLILAEEFQILIYTSNNLQIKKQDNIIHHMTRHILEKRVSKIYNETMNNIRKDLLSVTQKNGYGCTTADVWTGGSRRFLGVTAHWNTFH</sequence>
<dbReference type="Proteomes" id="UP000786811">
    <property type="component" value="Unassembled WGS sequence"/>
</dbReference>
<dbReference type="EMBL" id="CAJNRD030001892">
    <property type="protein sequence ID" value="CAG5110870.1"/>
    <property type="molecule type" value="Genomic_DNA"/>
</dbReference>
<evidence type="ECO:0000313" key="2">
    <source>
        <dbReference type="Proteomes" id="UP000786811"/>
    </source>
</evidence>
<name>A0A8J2HUP9_COTCN</name>